<dbReference type="AlphaFoldDB" id="A0A081BVU4"/>
<accession>A0A081BVU4</accession>
<dbReference type="eggNOG" id="COG0226">
    <property type="taxonomic scope" value="Bacteria"/>
</dbReference>
<name>A0A081BVU4_VECG1</name>
<gene>
    <name evidence="2" type="ORF">U27_03411</name>
</gene>
<reference evidence="2" key="1">
    <citation type="journal article" date="2015" name="PeerJ">
        <title>First genomic representation of candidate bacterial phylum KSB3 points to enhanced environmental sensing as a trigger of wastewater bulking.</title>
        <authorList>
            <person name="Sekiguchi Y."/>
            <person name="Ohashi A."/>
            <person name="Parks D.H."/>
            <person name="Yamauchi T."/>
            <person name="Tyson G.W."/>
            <person name="Hugenholtz P."/>
        </authorList>
    </citation>
    <scope>NUCLEOTIDE SEQUENCE [LARGE SCALE GENOMIC DNA]</scope>
</reference>
<dbReference type="STRING" id="1499967.U27_03411"/>
<proteinExistence type="predicted"/>
<sequence>MKTLSCCGSLVLLLWILMIICTPCKVIAQEFAVITHKNVEEPLEGDDIKHIFLGQKTRWNNDASIIFVLPADRELCNAFFKTYLGKSYTQYLNYWKKQVFTGKGRMPVFFHDEQELLMFVAQTQGAISFVSRQHADKAQVNIMTIIQEEGF</sequence>
<dbReference type="Gene3D" id="3.40.190.10">
    <property type="entry name" value="Periplasmic binding protein-like II"/>
    <property type="match status" value="1"/>
</dbReference>
<evidence type="ECO:0000259" key="1">
    <source>
        <dbReference type="Pfam" id="PF12849"/>
    </source>
</evidence>
<evidence type="ECO:0000313" key="2">
    <source>
        <dbReference type="EMBL" id="GAK56449.1"/>
    </source>
</evidence>
<dbReference type="SUPFAM" id="SSF53850">
    <property type="entry name" value="Periplasmic binding protein-like II"/>
    <property type="match status" value="1"/>
</dbReference>
<protein>
    <recommendedName>
        <fullName evidence="1">PBP domain-containing protein</fullName>
    </recommendedName>
</protein>
<evidence type="ECO:0000313" key="3">
    <source>
        <dbReference type="Proteomes" id="UP000030661"/>
    </source>
</evidence>
<keyword evidence="3" id="KW-1185">Reference proteome</keyword>
<dbReference type="InterPro" id="IPR024370">
    <property type="entry name" value="PBP_domain"/>
</dbReference>
<dbReference type="Pfam" id="PF12849">
    <property type="entry name" value="PBP_like_2"/>
    <property type="match status" value="1"/>
</dbReference>
<dbReference type="Proteomes" id="UP000030661">
    <property type="component" value="Unassembled WGS sequence"/>
</dbReference>
<dbReference type="HOGENOM" id="CLU_124904_1_1_0"/>
<organism evidence="2">
    <name type="scientific">Vecturithrix granuli</name>
    <dbReference type="NCBI Taxonomy" id="1499967"/>
    <lineage>
        <taxon>Bacteria</taxon>
        <taxon>Candidatus Moduliflexota</taxon>
        <taxon>Candidatus Vecturitrichia</taxon>
        <taxon>Candidatus Vecturitrichales</taxon>
        <taxon>Candidatus Vecturitrichaceae</taxon>
        <taxon>Candidatus Vecturithrix</taxon>
    </lineage>
</organism>
<feature type="domain" description="PBP" evidence="1">
    <location>
        <begin position="27"/>
        <end position="138"/>
    </location>
</feature>
<dbReference type="EMBL" id="DF820464">
    <property type="protein sequence ID" value="GAK56449.1"/>
    <property type="molecule type" value="Genomic_DNA"/>
</dbReference>